<protein>
    <recommendedName>
        <fullName evidence="3">MULE transposase domain-containing protein</fullName>
    </recommendedName>
</protein>
<dbReference type="Proteomes" id="UP000235145">
    <property type="component" value="Unassembled WGS sequence"/>
</dbReference>
<dbReference type="PANTHER" id="PTHR31973">
    <property type="entry name" value="POLYPROTEIN, PUTATIVE-RELATED"/>
    <property type="match status" value="1"/>
</dbReference>
<comment type="caution">
    <text evidence="1">The sequence shown here is derived from an EMBL/GenBank/DDBJ whole genome shotgun (WGS) entry which is preliminary data.</text>
</comment>
<name>A0A9R1X4H6_LACSA</name>
<dbReference type="PANTHER" id="PTHR31973:SF197">
    <property type="entry name" value="SWIM-TYPE DOMAIN-CONTAINING PROTEIN"/>
    <property type="match status" value="1"/>
</dbReference>
<evidence type="ECO:0008006" key="3">
    <source>
        <dbReference type="Google" id="ProtNLM"/>
    </source>
</evidence>
<keyword evidence="2" id="KW-1185">Reference proteome</keyword>
<gene>
    <name evidence="1" type="ORF">LSAT_V11C700374850</name>
</gene>
<reference evidence="1 2" key="1">
    <citation type="journal article" date="2017" name="Nat. Commun.">
        <title>Genome assembly with in vitro proximity ligation data and whole-genome triplication in lettuce.</title>
        <authorList>
            <person name="Reyes-Chin-Wo S."/>
            <person name="Wang Z."/>
            <person name="Yang X."/>
            <person name="Kozik A."/>
            <person name="Arikit S."/>
            <person name="Song C."/>
            <person name="Xia L."/>
            <person name="Froenicke L."/>
            <person name="Lavelle D.O."/>
            <person name="Truco M.J."/>
            <person name="Xia R."/>
            <person name="Zhu S."/>
            <person name="Xu C."/>
            <person name="Xu H."/>
            <person name="Xu X."/>
            <person name="Cox K."/>
            <person name="Korf I."/>
            <person name="Meyers B.C."/>
            <person name="Michelmore R.W."/>
        </authorList>
    </citation>
    <scope>NUCLEOTIDE SEQUENCE [LARGE SCALE GENOMIC DNA]</scope>
    <source>
        <strain evidence="2">cv. Salinas</strain>
        <tissue evidence="1">Seedlings</tissue>
    </source>
</reference>
<accession>A0A9R1X4H6</accession>
<dbReference type="EMBL" id="NBSK02000007">
    <property type="protein sequence ID" value="KAJ0197569.1"/>
    <property type="molecule type" value="Genomic_DNA"/>
</dbReference>
<proteinExistence type="predicted"/>
<organism evidence="1 2">
    <name type="scientific">Lactuca sativa</name>
    <name type="common">Garden lettuce</name>
    <dbReference type="NCBI Taxonomy" id="4236"/>
    <lineage>
        <taxon>Eukaryota</taxon>
        <taxon>Viridiplantae</taxon>
        <taxon>Streptophyta</taxon>
        <taxon>Embryophyta</taxon>
        <taxon>Tracheophyta</taxon>
        <taxon>Spermatophyta</taxon>
        <taxon>Magnoliopsida</taxon>
        <taxon>eudicotyledons</taxon>
        <taxon>Gunneridae</taxon>
        <taxon>Pentapetalae</taxon>
        <taxon>asterids</taxon>
        <taxon>campanulids</taxon>
        <taxon>Asterales</taxon>
        <taxon>Asteraceae</taxon>
        <taxon>Cichorioideae</taxon>
        <taxon>Cichorieae</taxon>
        <taxon>Lactucinae</taxon>
        <taxon>Lactuca</taxon>
    </lineage>
</organism>
<evidence type="ECO:0000313" key="2">
    <source>
        <dbReference type="Proteomes" id="UP000235145"/>
    </source>
</evidence>
<dbReference type="AlphaFoldDB" id="A0A9R1X4H6"/>
<sequence>MESYANIHDFSGECDNGINDNESMDVTLDEIAGGMNFTQNDEFLNLLCDNGKLYNSFVETLGHEEESGGSPSIPEADGDTKGIEYKFLVHNPKTKWSLMRPTPTINEIFFDQLYGGKWVSFTIYKMIQVKCGKAGDGKTFPFVLWALWMGHCGKHLCIRIYDFGALVKPDWIGKHYVKEFVAKPNMKLDDFKDDIQKMFFCKISKSQCRRAKIRIQTIMKARLLSTLRGCGIMQMRLNDQTQDLLCRCRRIFGLDGCFLKGKLKGELLATIGRDRNNHIYSIVCVFIELLSDVLGLNGGMELSISLDQHKGLIEAVKEVLLHAKHRQCARHIYASLRKTYPSVENMNSIKAISVGVYEHLMARNPKSWCRALFASGKACEVVENGMSESFNSVIDKARKKLIITILQEIRLYMMNKFKTMSKLHETWDRHICPSIRLKWQFSKRTLKTNLAHVGHGSYMDTRSCMLVPHFTHFMQDHKSKSLFTLKG</sequence>
<evidence type="ECO:0000313" key="1">
    <source>
        <dbReference type="EMBL" id="KAJ0197569.1"/>
    </source>
</evidence>